<evidence type="ECO:0000256" key="8">
    <source>
        <dbReference type="ARBA" id="ARBA00023012"/>
    </source>
</evidence>
<evidence type="ECO:0000259" key="12">
    <source>
        <dbReference type="PROSITE" id="PS50113"/>
    </source>
</evidence>
<comment type="caution">
    <text evidence="13">The sequence shown here is derived from an EMBL/GenBank/DDBJ whole genome shotgun (WGS) entry which is preliminary data.</text>
</comment>
<evidence type="ECO:0000259" key="10">
    <source>
        <dbReference type="PROSITE" id="PS50109"/>
    </source>
</evidence>
<dbReference type="InterPro" id="IPR000014">
    <property type="entry name" value="PAS"/>
</dbReference>
<keyword evidence="6" id="KW-0418">Kinase</keyword>
<dbReference type="InterPro" id="IPR004358">
    <property type="entry name" value="Sig_transdc_His_kin-like_C"/>
</dbReference>
<dbReference type="InterPro" id="IPR003661">
    <property type="entry name" value="HisK_dim/P_dom"/>
</dbReference>
<keyword evidence="3" id="KW-0597">Phosphoprotein</keyword>
<dbReference type="SUPFAM" id="SSF55785">
    <property type="entry name" value="PYP-like sensor domain (PAS domain)"/>
    <property type="match status" value="1"/>
</dbReference>
<keyword evidence="8" id="KW-0902">Two-component regulatory system</keyword>
<evidence type="ECO:0000313" key="14">
    <source>
        <dbReference type="Proteomes" id="UP000076268"/>
    </source>
</evidence>
<dbReference type="PROSITE" id="PS50109">
    <property type="entry name" value="HIS_KIN"/>
    <property type="match status" value="1"/>
</dbReference>
<dbReference type="Gene3D" id="3.30.565.10">
    <property type="entry name" value="Histidine kinase-like ATPase, C-terminal domain"/>
    <property type="match status" value="1"/>
</dbReference>
<dbReference type="InterPro" id="IPR036097">
    <property type="entry name" value="HisK_dim/P_sf"/>
</dbReference>
<dbReference type="InterPro" id="IPR003594">
    <property type="entry name" value="HATPase_dom"/>
</dbReference>
<dbReference type="InterPro" id="IPR013767">
    <property type="entry name" value="PAS_fold"/>
</dbReference>
<dbReference type="PANTHER" id="PTHR43065:SF10">
    <property type="entry name" value="PEROXIDE STRESS-ACTIVATED HISTIDINE KINASE MAK3"/>
    <property type="match status" value="1"/>
</dbReference>
<dbReference type="InterPro" id="IPR005467">
    <property type="entry name" value="His_kinase_dom"/>
</dbReference>
<dbReference type="Pfam" id="PF02518">
    <property type="entry name" value="HATPase_c"/>
    <property type="match status" value="1"/>
</dbReference>
<keyword evidence="9" id="KW-1133">Transmembrane helix</keyword>
<dbReference type="Proteomes" id="UP000076268">
    <property type="component" value="Unassembled WGS sequence"/>
</dbReference>
<dbReference type="SMART" id="SM00387">
    <property type="entry name" value="HATPase_c"/>
    <property type="match status" value="1"/>
</dbReference>
<evidence type="ECO:0000256" key="7">
    <source>
        <dbReference type="ARBA" id="ARBA00022840"/>
    </source>
</evidence>
<dbReference type="SUPFAM" id="SSF47384">
    <property type="entry name" value="Homodimeric domain of signal transducing histidine kinase"/>
    <property type="match status" value="1"/>
</dbReference>
<evidence type="ECO:0000256" key="6">
    <source>
        <dbReference type="ARBA" id="ARBA00022777"/>
    </source>
</evidence>
<dbReference type="InterPro" id="IPR036890">
    <property type="entry name" value="HATPase_C_sf"/>
</dbReference>
<dbReference type="GO" id="GO:0005524">
    <property type="term" value="F:ATP binding"/>
    <property type="evidence" value="ECO:0007669"/>
    <property type="project" value="UniProtKB-KW"/>
</dbReference>
<dbReference type="CDD" id="cd00130">
    <property type="entry name" value="PAS"/>
    <property type="match status" value="1"/>
</dbReference>
<dbReference type="SMART" id="SM00091">
    <property type="entry name" value="PAS"/>
    <property type="match status" value="1"/>
</dbReference>
<keyword evidence="4" id="KW-0808">Transferase</keyword>
<dbReference type="CDD" id="cd00082">
    <property type="entry name" value="HisKA"/>
    <property type="match status" value="1"/>
</dbReference>
<evidence type="ECO:0000313" key="13">
    <source>
        <dbReference type="EMBL" id="KYZ76098.1"/>
    </source>
</evidence>
<dbReference type="SUPFAM" id="SSF55874">
    <property type="entry name" value="ATPase domain of HSP90 chaperone/DNA topoisomerase II/histidine kinase"/>
    <property type="match status" value="1"/>
</dbReference>
<dbReference type="GO" id="GO:0000155">
    <property type="term" value="F:phosphorelay sensor kinase activity"/>
    <property type="evidence" value="ECO:0007669"/>
    <property type="project" value="InterPro"/>
</dbReference>
<evidence type="ECO:0000256" key="3">
    <source>
        <dbReference type="ARBA" id="ARBA00022553"/>
    </source>
</evidence>
<keyword evidence="7" id="KW-0067">ATP-binding</keyword>
<dbReference type="PANTHER" id="PTHR43065">
    <property type="entry name" value="SENSOR HISTIDINE KINASE"/>
    <property type="match status" value="1"/>
</dbReference>
<evidence type="ECO:0000256" key="5">
    <source>
        <dbReference type="ARBA" id="ARBA00022741"/>
    </source>
</evidence>
<feature type="domain" description="PAC" evidence="12">
    <location>
        <begin position="334"/>
        <end position="387"/>
    </location>
</feature>
<feature type="domain" description="Histidine kinase" evidence="10">
    <location>
        <begin position="400"/>
        <end position="608"/>
    </location>
</feature>
<sequence>MKDFLAKSLRRRLILLALIIVSVPILVAGLVMEKSAEQSLLDEKKNKLAAIAYIVDVNLGEGGFDKILSERGALGASRQQKIEVLNQALTGLTDSLALSAPGLGVGFYSRDLDAIITYSPSDKFGYTVGQSIGDTHPGREVMETNELHVEFGSLVRGNILNAMRPLARDGRVIGYIFVNELTGDIHSQVAQMDRGLVIAVAIGLTLSILLILRVTEDMVKDVQTVIRGLRKLRFNLHEPITGVSGELGEVASTINDMASALGNARTLSENIMDSIGDGVISVDTVGNITAFNRAAETLTGYGAVEAIGKHYGDLFAEDASFHSRLLDTLQTGQAHFEGMMEYPVKNKKLWISVTSSVLKDIDGNILGAVTVFKDLTERKQLEDQVSHADRLAILGELMAGVAHEIRNPLTSIKGFLQYFQNAGSAEERAQYLPMLIGEVDRMNRIIETMLYFSRPCQKVVVQTDVALVLQETLFLVQSRAKSHGVRFEVAIEPNVPLVNLDGEQFKQVFLNLLINSLQAIDHEGKITVSAQYLPDTDEVEITFSDTGPGIPPDIREKVFDPFFTTKQAGTGLGLAVTQRIVIAQGGTIDIGDNPGGGALIRIVIPRAGSKEDTIC</sequence>
<feature type="transmembrane region" description="Helical" evidence="9">
    <location>
        <begin position="12"/>
        <end position="32"/>
    </location>
</feature>
<dbReference type="OrthoDB" id="9764522at2"/>
<dbReference type="PRINTS" id="PR00344">
    <property type="entry name" value="BCTRLSENSOR"/>
</dbReference>
<accession>A0A154BRF0</accession>
<protein>
    <recommendedName>
        <fullName evidence="2">histidine kinase</fullName>
        <ecNumber evidence="2">2.7.13.3</ecNumber>
    </recommendedName>
</protein>
<dbReference type="InterPro" id="IPR035965">
    <property type="entry name" value="PAS-like_dom_sf"/>
</dbReference>
<dbReference type="Gene3D" id="6.10.340.10">
    <property type="match status" value="1"/>
</dbReference>
<proteinExistence type="predicted"/>
<dbReference type="EMBL" id="LSGP01000017">
    <property type="protein sequence ID" value="KYZ76098.1"/>
    <property type="molecule type" value="Genomic_DNA"/>
</dbReference>
<dbReference type="SMART" id="SM00388">
    <property type="entry name" value="HisKA"/>
    <property type="match status" value="1"/>
</dbReference>
<dbReference type="NCBIfam" id="TIGR00229">
    <property type="entry name" value="sensory_box"/>
    <property type="match status" value="1"/>
</dbReference>
<evidence type="ECO:0000259" key="11">
    <source>
        <dbReference type="PROSITE" id="PS50112"/>
    </source>
</evidence>
<dbReference type="Pfam" id="PF00989">
    <property type="entry name" value="PAS"/>
    <property type="match status" value="1"/>
</dbReference>
<comment type="catalytic activity">
    <reaction evidence="1">
        <text>ATP + protein L-histidine = ADP + protein N-phospho-L-histidine.</text>
        <dbReference type="EC" id="2.7.13.3"/>
    </reaction>
</comment>
<dbReference type="PROSITE" id="PS50113">
    <property type="entry name" value="PAC"/>
    <property type="match status" value="1"/>
</dbReference>
<keyword evidence="9" id="KW-0472">Membrane</keyword>
<dbReference type="Gene3D" id="1.10.287.130">
    <property type="match status" value="1"/>
</dbReference>
<dbReference type="Pfam" id="PF00512">
    <property type="entry name" value="HisKA"/>
    <property type="match status" value="1"/>
</dbReference>
<dbReference type="AlphaFoldDB" id="A0A154BRF0"/>
<dbReference type="GO" id="GO:0006355">
    <property type="term" value="P:regulation of DNA-templated transcription"/>
    <property type="evidence" value="ECO:0007669"/>
    <property type="project" value="InterPro"/>
</dbReference>
<dbReference type="PROSITE" id="PS50112">
    <property type="entry name" value="PAS"/>
    <property type="match status" value="1"/>
</dbReference>
<dbReference type="Gene3D" id="3.30.450.20">
    <property type="entry name" value="PAS domain"/>
    <property type="match status" value="1"/>
</dbReference>
<keyword evidence="5" id="KW-0547">Nucleotide-binding</keyword>
<feature type="domain" description="PAS" evidence="11">
    <location>
        <begin position="264"/>
        <end position="318"/>
    </location>
</feature>
<reference evidence="13 14" key="1">
    <citation type="submission" date="2016-02" db="EMBL/GenBank/DDBJ databases">
        <title>Anaerosporomusa subterraneum gen. nov., sp. nov., a spore-forming obligate anaerobe isolated from saprolite.</title>
        <authorList>
            <person name="Choi J.K."/>
            <person name="Shah M."/>
            <person name="Yee N."/>
        </authorList>
    </citation>
    <scope>NUCLEOTIDE SEQUENCE [LARGE SCALE GENOMIC DNA]</scope>
    <source>
        <strain evidence="13 14">RU4</strain>
    </source>
</reference>
<gene>
    <name evidence="13" type="ORF">AXX12_06540</name>
</gene>
<evidence type="ECO:0000256" key="1">
    <source>
        <dbReference type="ARBA" id="ARBA00000085"/>
    </source>
</evidence>
<evidence type="ECO:0000256" key="4">
    <source>
        <dbReference type="ARBA" id="ARBA00022679"/>
    </source>
</evidence>
<evidence type="ECO:0000256" key="9">
    <source>
        <dbReference type="SAM" id="Phobius"/>
    </source>
</evidence>
<dbReference type="STRING" id="1794912.AXX12_06540"/>
<dbReference type="NCBIfam" id="NF008468">
    <property type="entry name" value="PRK11360.1"/>
    <property type="match status" value="1"/>
</dbReference>
<name>A0A154BRF0_ANASB</name>
<dbReference type="EC" id="2.7.13.3" evidence="2"/>
<keyword evidence="9" id="KW-0812">Transmembrane</keyword>
<evidence type="ECO:0000256" key="2">
    <source>
        <dbReference type="ARBA" id="ARBA00012438"/>
    </source>
</evidence>
<organism evidence="13 14">
    <name type="scientific">Anaerosporomusa subterranea</name>
    <dbReference type="NCBI Taxonomy" id="1794912"/>
    <lineage>
        <taxon>Bacteria</taxon>
        <taxon>Bacillati</taxon>
        <taxon>Bacillota</taxon>
        <taxon>Negativicutes</taxon>
        <taxon>Acetonemataceae</taxon>
        <taxon>Anaerosporomusa</taxon>
    </lineage>
</organism>
<dbReference type="RefSeq" id="WP_066240939.1">
    <property type="nucleotide sequence ID" value="NZ_LSGP01000017.1"/>
</dbReference>
<keyword evidence="14" id="KW-1185">Reference proteome</keyword>
<dbReference type="InterPro" id="IPR000700">
    <property type="entry name" value="PAS-assoc_C"/>
</dbReference>